<dbReference type="EMBL" id="BAABGT010000091">
    <property type="protein sequence ID" value="GAA4555205.1"/>
    <property type="molecule type" value="Genomic_DNA"/>
</dbReference>
<sequence length="268" mass="28616">MSSLAATAGALEAVHSRFGFDLAPEGPDWHPYPTLPARLQEWAAELTGEGRAPSEVAMSLLSGVTGPVLRPLAVAWVLRGELLAVDAATTAVRRRGRVTDRAALACEVHPADPVELADRLVALTAPIVDTLHGATRYGARHLWGGLGDVLSSHSLWAGRHRGDPPAALHVRFAQVQAVLDRVSAAVGVEFPRPEPFPLVGPGRETVAQVRGTCCLHYRIPGRTHADGTPRYCGSCPLIDDEARRVRMRPLVEEGTTTARTAHLGMPTA</sequence>
<evidence type="ECO:0008006" key="3">
    <source>
        <dbReference type="Google" id="ProtNLM"/>
    </source>
</evidence>
<organism evidence="1 2">
    <name type="scientific">Pseudonocardia xishanensis</name>
    <dbReference type="NCBI Taxonomy" id="630995"/>
    <lineage>
        <taxon>Bacteria</taxon>
        <taxon>Bacillati</taxon>
        <taxon>Actinomycetota</taxon>
        <taxon>Actinomycetes</taxon>
        <taxon>Pseudonocardiales</taxon>
        <taxon>Pseudonocardiaceae</taxon>
        <taxon>Pseudonocardia</taxon>
    </lineage>
</organism>
<keyword evidence="2" id="KW-1185">Reference proteome</keyword>
<reference evidence="2" key="1">
    <citation type="journal article" date="2019" name="Int. J. Syst. Evol. Microbiol.">
        <title>The Global Catalogue of Microorganisms (GCM) 10K type strain sequencing project: providing services to taxonomists for standard genome sequencing and annotation.</title>
        <authorList>
            <consortium name="The Broad Institute Genomics Platform"/>
            <consortium name="The Broad Institute Genome Sequencing Center for Infectious Disease"/>
            <person name="Wu L."/>
            <person name="Ma J."/>
        </authorList>
    </citation>
    <scope>NUCLEOTIDE SEQUENCE [LARGE SCALE GENOMIC DNA]</scope>
    <source>
        <strain evidence="2">JCM 17906</strain>
    </source>
</reference>
<protein>
    <recommendedName>
        <fullName evidence="3">FhuF-like iron-sulfur protein</fullName>
    </recommendedName>
</protein>
<accession>A0ABP8S027</accession>
<dbReference type="Proteomes" id="UP001501598">
    <property type="component" value="Unassembled WGS sequence"/>
</dbReference>
<proteinExistence type="predicted"/>
<dbReference type="RefSeq" id="WP_345424722.1">
    <property type="nucleotide sequence ID" value="NZ_BAABGT010000091.1"/>
</dbReference>
<gene>
    <name evidence="1" type="ORF">GCM10023175_55000</name>
</gene>
<comment type="caution">
    <text evidence="1">The sequence shown here is derived from an EMBL/GenBank/DDBJ whole genome shotgun (WGS) entry which is preliminary data.</text>
</comment>
<evidence type="ECO:0000313" key="1">
    <source>
        <dbReference type="EMBL" id="GAA4555205.1"/>
    </source>
</evidence>
<evidence type="ECO:0000313" key="2">
    <source>
        <dbReference type="Proteomes" id="UP001501598"/>
    </source>
</evidence>
<name>A0ABP8S027_9PSEU</name>